<evidence type="ECO:0000256" key="8">
    <source>
        <dbReference type="ARBA" id="ARBA00023065"/>
    </source>
</evidence>
<comment type="subcellular location">
    <subcellularLocation>
        <location evidence="1 14">Cell membrane</location>
        <topology evidence="1 14">Multi-pass membrane protein</topology>
    </subcellularLocation>
</comment>
<comment type="function">
    <text evidence="13 14">Fluoride-specific ion channel. Important for reducing fluoride concentration in the cell, thus reducing its toxicity.</text>
</comment>
<evidence type="ECO:0000256" key="11">
    <source>
        <dbReference type="ARBA" id="ARBA00035120"/>
    </source>
</evidence>
<keyword evidence="5 14" id="KW-0479">Metal-binding</keyword>
<evidence type="ECO:0000256" key="5">
    <source>
        <dbReference type="ARBA" id="ARBA00022723"/>
    </source>
</evidence>
<dbReference type="GO" id="GO:0046872">
    <property type="term" value="F:metal ion binding"/>
    <property type="evidence" value="ECO:0007669"/>
    <property type="project" value="UniProtKB-KW"/>
</dbReference>
<dbReference type="PANTHER" id="PTHR28259">
    <property type="entry name" value="FLUORIDE EXPORT PROTEIN 1-RELATED"/>
    <property type="match status" value="1"/>
</dbReference>
<accession>A0A165YF82</accession>
<evidence type="ECO:0000256" key="3">
    <source>
        <dbReference type="ARBA" id="ARBA00022475"/>
    </source>
</evidence>
<protein>
    <recommendedName>
        <fullName evidence="14">Fluoride-specific ion channel FluC</fullName>
    </recommendedName>
</protein>
<evidence type="ECO:0000256" key="1">
    <source>
        <dbReference type="ARBA" id="ARBA00004651"/>
    </source>
</evidence>
<reference evidence="15 16" key="1">
    <citation type="submission" date="2016-04" db="EMBL/GenBank/DDBJ databases">
        <title>Draft genome sequence of Aeribacillus pallidus 8m3 from petroleum reservoir.</title>
        <authorList>
            <person name="Poltaraus A.B."/>
            <person name="Nazina T.N."/>
            <person name="Tourova T.P."/>
            <person name="Malakho S.M."/>
            <person name="Korshunova A.V."/>
            <person name="Sokolova D.S."/>
        </authorList>
    </citation>
    <scope>NUCLEOTIDE SEQUENCE [LARGE SCALE GENOMIC DNA]</scope>
    <source>
        <strain evidence="15 16">8m3</strain>
    </source>
</reference>
<keyword evidence="4 14" id="KW-0812">Transmembrane</keyword>
<keyword evidence="8 14" id="KW-0406">Ion transport</keyword>
<evidence type="ECO:0000313" key="16">
    <source>
        <dbReference type="Proteomes" id="UP000076476"/>
    </source>
</evidence>
<name>A0A163YJ25_9BACI</name>
<proteinExistence type="inferred from homology"/>
<keyword evidence="6 14" id="KW-1133">Transmembrane helix</keyword>
<sequence>MLFNFIVVGIGGFLGANARLIVTNWIKKKSNMKFPVATFIINVSGSFLLGLLIGMNISEAYLLLFGTGCLGAFTTFSTFQLENKQLLTEKQKTVSICYFLSSYAFGLLFAFLGFQLGAIF</sequence>
<feature type="transmembrane region" description="Helical" evidence="14">
    <location>
        <begin position="34"/>
        <end position="54"/>
    </location>
</feature>
<feature type="binding site" evidence="14">
    <location>
        <position position="71"/>
    </location>
    <ligand>
        <name>Na(+)</name>
        <dbReference type="ChEBI" id="CHEBI:29101"/>
        <note>structural</note>
    </ligand>
</feature>
<evidence type="ECO:0000256" key="6">
    <source>
        <dbReference type="ARBA" id="ARBA00022989"/>
    </source>
</evidence>
<evidence type="ECO:0000256" key="9">
    <source>
        <dbReference type="ARBA" id="ARBA00023136"/>
    </source>
</evidence>
<gene>
    <name evidence="14" type="primary">fluC</name>
    <name evidence="14" type="synonym">crcB</name>
    <name evidence="15" type="ORF">AZI98_05455</name>
</gene>
<dbReference type="NCBIfam" id="TIGR00494">
    <property type="entry name" value="crcB"/>
    <property type="match status" value="1"/>
</dbReference>
<dbReference type="InterPro" id="IPR003691">
    <property type="entry name" value="FluC"/>
</dbReference>
<dbReference type="NCBIfam" id="NF010801">
    <property type="entry name" value="PRK14205.1"/>
    <property type="match status" value="1"/>
</dbReference>
<feature type="transmembrane region" description="Helical" evidence="14">
    <location>
        <begin position="60"/>
        <end position="81"/>
    </location>
</feature>
<evidence type="ECO:0000256" key="12">
    <source>
        <dbReference type="ARBA" id="ARBA00035585"/>
    </source>
</evidence>
<dbReference type="HAMAP" id="MF_00454">
    <property type="entry name" value="FluC"/>
    <property type="match status" value="1"/>
</dbReference>
<evidence type="ECO:0000256" key="7">
    <source>
        <dbReference type="ARBA" id="ARBA00023053"/>
    </source>
</evidence>
<dbReference type="GO" id="GO:0062054">
    <property type="term" value="F:fluoride channel activity"/>
    <property type="evidence" value="ECO:0007669"/>
    <property type="project" value="UniProtKB-UniRule"/>
</dbReference>
<dbReference type="STRING" id="33936.AZI98_05455"/>
<keyword evidence="9 14" id="KW-0472">Membrane</keyword>
<evidence type="ECO:0000256" key="4">
    <source>
        <dbReference type="ARBA" id="ARBA00022692"/>
    </source>
</evidence>
<evidence type="ECO:0000256" key="2">
    <source>
        <dbReference type="ARBA" id="ARBA00022448"/>
    </source>
</evidence>
<dbReference type="AlphaFoldDB" id="A0A163YJ25"/>
<evidence type="ECO:0000256" key="14">
    <source>
        <dbReference type="HAMAP-Rule" id="MF_00454"/>
    </source>
</evidence>
<dbReference type="PANTHER" id="PTHR28259:SF16">
    <property type="entry name" value="FLUORIDE-SPECIFIC ION CHANNEL FLUC 2"/>
    <property type="match status" value="1"/>
</dbReference>
<evidence type="ECO:0000313" key="15">
    <source>
        <dbReference type="EMBL" id="KZN97011.1"/>
    </source>
</evidence>
<dbReference type="EMBL" id="LWBR01000013">
    <property type="protein sequence ID" value="KZN97011.1"/>
    <property type="molecule type" value="Genomic_DNA"/>
</dbReference>
<dbReference type="RefSeq" id="WP_063387269.1">
    <property type="nucleotide sequence ID" value="NZ_LVHY01000123.1"/>
</dbReference>
<comment type="similarity">
    <text evidence="11 14">Belongs to the fluoride channel Fluc/FEX (TC 1.A.43) family.</text>
</comment>
<feature type="transmembrane region" description="Helical" evidence="14">
    <location>
        <begin position="93"/>
        <end position="114"/>
    </location>
</feature>
<dbReference type="Pfam" id="PF02537">
    <property type="entry name" value="CRCB"/>
    <property type="match status" value="1"/>
</dbReference>
<feature type="transmembrane region" description="Helical" evidence="14">
    <location>
        <begin position="6"/>
        <end position="22"/>
    </location>
</feature>
<feature type="binding site" evidence="14">
    <location>
        <position position="74"/>
    </location>
    <ligand>
        <name>Na(+)</name>
        <dbReference type="ChEBI" id="CHEBI:29101"/>
        <note>structural</note>
    </ligand>
</feature>
<keyword evidence="3 14" id="KW-1003">Cell membrane</keyword>
<evidence type="ECO:0000256" key="13">
    <source>
        <dbReference type="ARBA" id="ARBA00049940"/>
    </source>
</evidence>
<keyword evidence="2 14" id="KW-0813">Transport</keyword>
<comment type="activity regulation">
    <text evidence="14">Na(+) is not transported, but it plays an essential structural role and its presence is essential for fluoride channel function.</text>
</comment>
<accession>A0A163YJ25</accession>
<dbReference type="GO" id="GO:0005886">
    <property type="term" value="C:plasma membrane"/>
    <property type="evidence" value="ECO:0007669"/>
    <property type="project" value="UniProtKB-SubCell"/>
</dbReference>
<evidence type="ECO:0000256" key="10">
    <source>
        <dbReference type="ARBA" id="ARBA00023303"/>
    </source>
</evidence>
<dbReference type="GO" id="GO:0140114">
    <property type="term" value="P:cellular detoxification of fluoride"/>
    <property type="evidence" value="ECO:0007669"/>
    <property type="project" value="UniProtKB-UniRule"/>
</dbReference>
<keyword evidence="16" id="KW-1185">Reference proteome</keyword>
<organism evidence="15 16">
    <name type="scientific">Aeribacillus pallidus</name>
    <dbReference type="NCBI Taxonomy" id="33936"/>
    <lineage>
        <taxon>Bacteria</taxon>
        <taxon>Bacillati</taxon>
        <taxon>Bacillota</taxon>
        <taxon>Bacilli</taxon>
        <taxon>Bacillales</taxon>
        <taxon>Bacillaceae</taxon>
        <taxon>Aeribacillus</taxon>
    </lineage>
</organism>
<keyword evidence="7 14" id="KW-0915">Sodium</keyword>
<comment type="caution">
    <text evidence="15">The sequence shown here is derived from an EMBL/GenBank/DDBJ whole genome shotgun (WGS) entry which is preliminary data.</text>
</comment>
<comment type="catalytic activity">
    <reaction evidence="12">
        <text>fluoride(in) = fluoride(out)</text>
        <dbReference type="Rhea" id="RHEA:76159"/>
        <dbReference type="ChEBI" id="CHEBI:17051"/>
    </reaction>
    <physiologicalReaction direction="left-to-right" evidence="12">
        <dbReference type="Rhea" id="RHEA:76160"/>
    </physiologicalReaction>
</comment>
<keyword evidence="10 14" id="KW-0407">Ion channel</keyword>
<dbReference type="OrthoDB" id="9815830at2"/>
<dbReference type="Proteomes" id="UP000076476">
    <property type="component" value="Unassembled WGS sequence"/>
</dbReference>